<feature type="region of interest" description="Disordered" evidence="9">
    <location>
        <begin position="1"/>
        <end position="25"/>
    </location>
</feature>
<evidence type="ECO:0000313" key="11">
    <source>
        <dbReference type="EMBL" id="HHS52350.1"/>
    </source>
</evidence>
<dbReference type="Gene3D" id="3.30.565.10">
    <property type="entry name" value="Histidine kinase-like ATPase, C-terminal domain"/>
    <property type="match status" value="1"/>
</dbReference>
<feature type="domain" description="Histidine kinase" evidence="10">
    <location>
        <begin position="38"/>
        <end position="293"/>
    </location>
</feature>
<evidence type="ECO:0000256" key="2">
    <source>
        <dbReference type="ARBA" id="ARBA00012438"/>
    </source>
</evidence>
<keyword evidence="6" id="KW-0418">Kinase</keyword>
<keyword evidence="8" id="KW-0902">Two-component regulatory system</keyword>
<keyword evidence="7" id="KW-0067">ATP-binding</keyword>
<name>A0A7C6A959_UNCW3</name>
<sequence>MRVDFKKPDSPKELSLSSALGGSGEQKKGSVLLELSQEVIKEFLNSLRVIEESAKILDKRFGVSWRLADDGQSFLPEHPALDGLRCALRRHLNIIHQEIYATKEILQELNELLLSSPPEPAKVPVQEIIDDAISSLDSPIPPTIKLITDFPKLLPTLWVDRYQMRWAFCNIIRASIYNMLSGGKLIISGKVLPPESDLSNPPKADHVAGKGSMRPDSNTSSANFILTISDTGIGISAQKQPKIFHPLALPKTRRIGLGLIIAQYLIGINRGKLEQRTHPGIGTSFVIRFPIQSELNQNRVCEMNLY</sequence>
<keyword evidence="3" id="KW-0597">Phosphoprotein</keyword>
<evidence type="ECO:0000256" key="4">
    <source>
        <dbReference type="ARBA" id="ARBA00022679"/>
    </source>
</evidence>
<dbReference type="PANTHER" id="PTHR43065">
    <property type="entry name" value="SENSOR HISTIDINE KINASE"/>
    <property type="match status" value="1"/>
</dbReference>
<feature type="region of interest" description="Disordered" evidence="9">
    <location>
        <begin position="197"/>
        <end position="216"/>
    </location>
</feature>
<dbReference type="GO" id="GO:0004673">
    <property type="term" value="F:protein histidine kinase activity"/>
    <property type="evidence" value="ECO:0007669"/>
    <property type="project" value="UniProtKB-EC"/>
</dbReference>
<feature type="compositionally biased region" description="Basic and acidic residues" evidence="9">
    <location>
        <begin position="1"/>
        <end position="12"/>
    </location>
</feature>
<dbReference type="EC" id="2.7.13.3" evidence="2"/>
<comment type="caution">
    <text evidence="11">The sequence shown here is derived from an EMBL/GenBank/DDBJ whole genome shotgun (WGS) entry which is preliminary data.</text>
</comment>
<proteinExistence type="predicted"/>
<keyword evidence="4" id="KW-0808">Transferase</keyword>
<dbReference type="InterPro" id="IPR036890">
    <property type="entry name" value="HATPase_C_sf"/>
</dbReference>
<dbReference type="PRINTS" id="PR00344">
    <property type="entry name" value="BCTRLSENSOR"/>
</dbReference>
<evidence type="ECO:0000256" key="5">
    <source>
        <dbReference type="ARBA" id="ARBA00022741"/>
    </source>
</evidence>
<dbReference type="InterPro" id="IPR005467">
    <property type="entry name" value="His_kinase_dom"/>
</dbReference>
<dbReference type="InterPro" id="IPR004358">
    <property type="entry name" value="Sig_transdc_His_kin-like_C"/>
</dbReference>
<comment type="catalytic activity">
    <reaction evidence="1">
        <text>ATP + protein L-histidine = ADP + protein N-phospho-L-histidine.</text>
        <dbReference type="EC" id="2.7.13.3"/>
    </reaction>
</comment>
<dbReference type="Pfam" id="PF02518">
    <property type="entry name" value="HATPase_c"/>
    <property type="match status" value="1"/>
</dbReference>
<accession>A0A7C6A959</accession>
<reference evidence="11" key="1">
    <citation type="journal article" date="2020" name="mSystems">
        <title>Genome- and Community-Level Interaction Insights into Carbon Utilization and Element Cycling Functions of Hydrothermarchaeota in Hydrothermal Sediment.</title>
        <authorList>
            <person name="Zhou Z."/>
            <person name="Liu Y."/>
            <person name="Xu W."/>
            <person name="Pan J."/>
            <person name="Luo Z.H."/>
            <person name="Li M."/>
        </authorList>
    </citation>
    <scope>NUCLEOTIDE SEQUENCE [LARGE SCALE GENOMIC DNA]</scope>
    <source>
        <strain evidence="11">SpSt-876</strain>
    </source>
</reference>
<evidence type="ECO:0000256" key="8">
    <source>
        <dbReference type="ARBA" id="ARBA00023012"/>
    </source>
</evidence>
<dbReference type="PANTHER" id="PTHR43065:SF10">
    <property type="entry name" value="PEROXIDE STRESS-ACTIVATED HISTIDINE KINASE MAK3"/>
    <property type="match status" value="1"/>
</dbReference>
<dbReference type="GO" id="GO:0005524">
    <property type="term" value="F:ATP binding"/>
    <property type="evidence" value="ECO:0007669"/>
    <property type="project" value="UniProtKB-KW"/>
</dbReference>
<evidence type="ECO:0000256" key="9">
    <source>
        <dbReference type="SAM" id="MobiDB-lite"/>
    </source>
</evidence>
<dbReference type="AlphaFoldDB" id="A0A7C6A959"/>
<evidence type="ECO:0000256" key="6">
    <source>
        <dbReference type="ARBA" id="ARBA00022777"/>
    </source>
</evidence>
<organism evidence="11">
    <name type="scientific">candidate division WOR-3 bacterium</name>
    <dbReference type="NCBI Taxonomy" id="2052148"/>
    <lineage>
        <taxon>Bacteria</taxon>
        <taxon>Bacteria division WOR-3</taxon>
    </lineage>
</organism>
<dbReference type="PROSITE" id="PS50109">
    <property type="entry name" value="HIS_KIN"/>
    <property type="match status" value="1"/>
</dbReference>
<evidence type="ECO:0000256" key="7">
    <source>
        <dbReference type="ARBA" id="ARBA00022840"/>
    </source>
</evidence>
<dbReference type="InterPro" id="IPR003594">
    <property type="entry name" value="HATPase_dom"/>
</dbReference>
<keyword evidence="5" id="KW-0547">Nucleotide-binding</keyword>
<dbReference type="SUPFAM" id="SSF55874">
    <property type="entry name" value="ATPase domain of HSP90 chaperone/DNA topoisomerase II/histidine kinase"/>
    <property type="match status" value="1"/>
</dbReference>
<evidence type="ECO:0000256" key="1">
    <source>
        <dbReference type="ARBA" id="ARBA00000085"/>
    </source>
</evidence>
<dbReference type="GO" id="GO:0000160">
    <property type="term" value="P:phosphorelay signal transduction system"/>
    <property type="evidence" value="ECO:0007669"/>
    <property type="project" value="UniProtKB-KW"/>
</dbReference>
<gene>
    <name evidence="11" type="ORF">ENW73_05730</name>
</gene>
<evidence type="ECO:0000256" key="3">
    <source>
        <dbReference type="ARBA" id="ARBA00022553"/>
    </source>
</evidence>
<dbReference type="EMBL" id="DTLI01000140">
    <property type="protein sequence ID" value="HHS52350.1"/>
    <property type="molecule type" value="Genomic_DNA"/>
</dbReference>
<protein>
    <recommendedName>
        <fullName evidence="2">histidine kinase</fullName>
        <ecNumber evidence="2">2.7.13.3</ecNumber>
    </recommendedName>
</protein>
<evidence type="ECO:0000259" key="10">
    <source>
        <dbReference type="PROSITE" id="PS50109"/>
    </source>
</evidence>
<dbReference type="SMART" id="SM00387">
    <property type="entry name" value="HATPase_c"/>
    <property type="match status" value="1"/>
</dbReference>